<sequence length="418" mass="47827">MFYPRLTNPEQLPNTKAYIAFSAVCRRLRVICASPPAQRAFARAWFSTHCDDAIDQAPSLLHFFARYIHLHCAKGNGLECCNLIRTPHLTSVSSEIEDLAILHGTASAFRPSENGGAYIPSQVEYRRSWRQFAFSRFSVTLEVQTMEKLERILSQIEREMEKDCSRPPKEGWDIESIGTLLCIPDVAFAEVIYNFNRFKEGHWHRHTPRRGPGNGRADTKDAFYISNQFYLEPMQIIRDTWRCGCVLKNVTMQEERERWNGDIEACKINKHNPNEDTNIKTYRKNLVTSRGAGQHQNILTNPPNLVAHFIFAYRRLLRTQYPLTACPSTSSMVPHVVCLATCFWNESLARDGYQRSVEASASTLLACMTIKIPSVSPSLITDWYCKVIELAEAPEARVREKHEQVLGLASRNFHLILS</sequence>
<protein>
    <submittedName>
        <fullName evidence="2">Uncharacterized protein</fullName>
    </submittedName>
</protein>
<evidence type="ECO:0000313" key="3">
    <source>
        <dbReference type="Proteomes" id="UP000275078"/>
    </source>
</evidence>
<dbReference type="AlphaFoldDB" id="A0A3N4HHK5"/>
<name>A0A3N4HHK5_ASCIM</name>
<feature type="coiled-coil region" evidence="1">
    <location>
        <begin position="139"/>
        <end position="166"/>
    </location>
</feature>
<proteinExistence type="predicted"/>
<evidence type="ECO:0000313" key="2">
    <source>
        <dbReference type="EMBL" id="RPA72957.1"/>
    </source>
</evidence>
<dbReference type="Proteomes" id="UP000275078">
    <property type="component" value="Unassembled WGS sequence"/>
</dbReference>
<keyword evidence="3" id="KW-1185">Reference proteome</keyword>
<dbReference type="EMBL" id="ML119839">
    <property type="protein sequence ID" value="RPA72957.1"/>
    <property type="molecule type" value="Genomic_DNA"/>
</dbReference>
<evidence type="ECO:0000256" key="1">
    <source>
        <dbReference type="SAM" id="Coils"/>
    </source>
</evidence>
<organism evidence="2 3">
    <name type="scientific">Ascobolus immersus RN42</name>
    <dbReference type="NCBI Taxonomy" id="1160509"/>
    <lineage>
        <taxon>Eukaryota</taxon>
        <taxon>Fungi</taxon>
        <taxon>Dikarya</taxon>
        <taxon>Ascomycota</taxon>
        <taxon>Pezizomycotina</taxon>
        <taxon>Pezizomycetes</taxon>
        <taxon>Pezizales</taxon>
        <taxon>Ascobolaceae</taxon>
        <taxon>Ascobolus</taxon>
    </lineage>
</organism>
<accession>A0A3N4HHK5</accession>
<keyword evidence="1" id="KW-0175">Coiled coil</keyword>
<reference evidence="2 3" key="1">
    <citation type="journal article" date="2018" name="Nat. Ecol. Evol.">
        <title>Pezizomycetes genomes reveal the molecular basis of ectomycorrhizal truffle lifestyle.</title>
        <authorList>
            <person name="Murat C."/>
            <person name="Payen T."/>
            <person name="Noel B."/>
            <person name="Kuo A."/>
            <person name="Morin E."/>
            <person name="Chen J."/>
            <person name="Kohler A."/>
            <person name="Krizsan K."/>
            <person name="Balestrini R."/>
            <person name="Da Silva C."/>
            <person name="Montanini B."/>
            <person name="Hainaut M."/>
            <person name="Levati E."/>
            <person name="Barry K.W."/>
            <person name="Belfiori B."/>
            <person name="Cichocki N."/>
            <person name="Clum A."/>
            <person name="Dockter R.B."/>
            <person name="Fauchery L."/>
            <person name="Guy J."/>
            <person name="Iotti M."/>
            <person name="Le Tacon F."/>
            <person name="Lindquist E.A."/>
            <person name="Lipzen A."/>
            <person name="Malagnac F."/>
            <person name="Mello A."/>
            <person name="Molinier V."/>
            <person name="Miyauchi S."/>
            <person name="Poulain J."/>
            <person name="Riccioni C."/>
            <person name="Rubini A."/>
            <person name="Sitrit Y."/>
            <person name="Splivallo R."/>
            <person name="Traeger S."/>
            <person name="Wang M."/>
            <person name="Zifcakova L."/>
            <person name="Wipf D."/>
            <person name="Zambonelli A."/>
            <person name="Paolocci F."/>
            <person name="Nowrousian M."/>
            <person name="Ottonello S."/>
            <person name="Baldrian P."/>
            <person name="Spatafora J.W."/>
            <person name="Henrissat B."/>
            <person name="Nagy L.G."/>
            <person name="Aury J.M."/>
            <person name="Wincker P."/>
            <person name="Grigoriev I.V."/>
            <person name="Bonfante P."/>
            <person name="Martin F.M."/>
        </authorList>
    </citation>
    <scope>NUCLEOTIDE SEQUENCE [LARGE SCALE GENOMIC DNA]</scope>
    <source>
        <strain evidence="2 3">RN42</strain>
    </source>
</reference>
<gene>
    <name evidence="2" type="ORF">BJ508DRAFT_314283</name>
</gene>